<dbReference type="Proteomes" id="UP001198163">
    <property type="component" value="Unassembled WGS sequence"/>
</dbReference>
<proteinExistence type="predicted"/>
<dbReference type="EMBL" id="JAINWA010000003">
    <property type="protein sequence ID" value="MCD1654530.1"/>
    <property type="molecule type" value="Genomic_DNA"/>
</dbReference>
<reference evidence="1" key="1">
    <citation type="submission" date="2021-08" db="EMBL/GenBank/DDBJ databases">
        <title>Comparative analyses of Brucepasteria parasyntrophica and Teretinema zuelzerae.</title>
        <authorList>
            <person name="Song Y."/>
            <person name="Brune A."/>
        </authorList>
    </citation>
    <scope>NUCLEOTIDE SEQUENCE</scope>
    <source>
        <strain evidence="1">DSM 1903</strain>
    </source>
</reference>
<organism evidence="1 2">
    <name type="scientific">Teretinema zuelzerae</name>
    <dbReference type="NCBI Taxonomy" id="156"/>
    <lineage>
        <taxon>Bacteria</taxon>
        <taxon>Pseudomonadati</taxon>
        <taxon>Spirochaetota</taxon>
        <taxon>Spirochaetia</taxon>
        <taxon>Spirochaetales</taxon>
        <taxon>Treponemataceae</taxon>
        <taxon>Teretinema</taxon>
    </lineage>
</organism>
<keyword evidence="2" id="KW-1185">Reference proteome</keyword>
<protein>
    <submittedName>
        <fullName evidence="1">Uncharacterized protein</fullName>
    </submittedName>
</protein>
<dbReference type="AlphaFoldDB" id="A0AAE3EGJ6"/>
<accession>A0AAE3EGJ6</accession>
<name>A0AAE3EGJ6_9SPIR</name>
<comment type="caution">
    <text evidence="1">The sequence shown here is derived from an EMBL/GenBank/DDBJ whole genome shotgun (WGS) entry which is preliminary data.</text>
</comment>
<gene>
    <name evidence="1" type="ORF">K7J14_07400</name>
</gene>
<dbReference type="RefSeq" id="WP_230754877.1">
    <property type="nucleotide sequence ID" value="NZ_JAINWA010000003.1"/>
</dbReference>
<evidence type="ECO:0000313" key="1">
    <source>
        <dbReference type="EMBL" id="MCD1654530.1"/>
    </source>
</evidence>
<evidence type="ECO:0000313" key="2">
    <source>
        <dbReference type="Proteomes" id="UP001198163"/>
    </source>
</evidence>
<sequence>MKNLYCDICRKEIETPMPNRNYFHIREFDVCEACKDTLDARLRPVLRSHFPYSPEWYEQTVITFLEKGSSSGRI</sequence>